<comment type="caution">
    <text evidence="2">The sequence shown here is derived from an EMBL/GenBank/DDBJ whole genome shotgun (WGS) entry which is preliminary data.</text>
</comment>
<name>A0A7Y0LBM3_9GAMM</name>
<dbReference type="Pfam" id="PF03203">
    <property type="entry name" value="MerC"/>
    <property type="match status" value="1"/>
</dbReference>
<dbReference type="GO" id="GO:0015097">
    <property type="term" value="F:mercury ion transmembrane transporter activity"/>
    <property type="evidence" value="ECO:0007669"/>
    <property type="project" value="InterPro"/>
</dbReference>
<feature type="transmembrane region" description="Helical" evidence="1">
    <location>
        <begin position="72"/>
        <end position="91"/>
    </location>
</feature>
<evidence type="ECO:0000313" key="2">
    <source>
        <dbReference type="EMBL" id="NMP31575.1"/>
    </source>
</evidence>
<dbReference type="GO" id="GO:0016020">
    <property type="term" value="C:membrane"/>
    <property type="evidence" value="ECO:0007669"/>
    <property type="project" value="InterPro"/>
</dbReference>
<dbReference type="InterPro" id="IPR004891">
    <property type="entry name" value="Mercury-R_MerC"/>
</dbReference>
<dbReference type="RefSeq" id="WP_169074878.1">
    <property type="nucleotide sequence ID" value="NZ_JABBXH010000002.1"/>
</dbReference>
<proteinExistence type="predicted"/>
<dbReference type="EMBL" id="JABBXH010000002">
    <property type="protein sequence ID" value="NMP31575.1"/>
    <property type="molecule type" value="Genomic_DNA"/>
</dbReference>
<feature type="transmembrane region" description="Helical" evidence="1">
    <location>
        <begin position="12"/>
        <end position="40"/>
    </location>
</feature>
<keyword evidence="1" id="KW-0472">Membrane</keyword>
<gene>
    <name evidence="2" type="ORF">HII17_08375</name>
</gene>
<sequence>MNLSSQLIDKLAIGISSLCVAHCLIFPLLVTVVPSFVALGLTSESFHFWMVVSVIPSSIYALALGCKKHEKWLVFSIGALGLSFLLLALVLEGASLGELGEKTVTLTGALLIAFAHVRNFKLCQNQDACHCHSAHDIKND</sequence>
<organism evidence="2 3">
    <name type="scientific">Thalassotalea algicola</name>
    <dbReference type="NCBI Taxonomy" id="2716224"/>
    <lineage>
        <taxon>Bacteria</taxon>
        <taxon>Pseudomonadati</taxon>
        <taxon>Pseudomonadota</taxon>
        <taxon>Gammaproteobacteria</taxon>
        <taxon>Alteromonadales</taxon>
        <taxon>Colwelliaceae</taxon>
        <taxon>Thalassotalea</taxon>
    </lineage>
</organism>
<keyword evidence="3" id="KW-1185">Reference proteome</keyword>
<keyword evidence="1" id="KW-1133">Transmembrane helix</keyword>
<feature type="transmembrane region" description="Helical" evidence="1">
    <location>
        <begin position="46"/>
        <end position="65"/>
    </location>
</feature>
<keyword evidence="1" id="KW-0812">Transmembrane</keyword>
<evidence type="ECO:0000313" key="3">
    <source>
        <dbReference type="Proteomes" id="UP000568664"/>
    </source>
</evidence>
<dbReference type="Proteomes" id="UP000568664">
    <property type="component" value="Unassembled WGS sequence"/>
</dbReference>
<protein>
    <submittedName>
        <fullName evidence="2">MerC domain-containing protein</fullName>
    </submittedName>
</protein>
<evidence type="ECO:0000256" key="1">
    <source>
        <dbReference type="SAM" id="Phobius"/>
    </source>
</evidence>
<reference evidence="2 3" key="1">
    <citation type="submission" date="2020-04" db="EMBL/GenBank/DDBJ databases">
        <title>Thalassotalea sp. M1531, isolated from the surface of marine red alga.</title>
        <authorList>
            <person name="Pang L."/>
            <person name="Lu D.-C."/>
        </authorList>
    </citation>
    <scope>NUCLEOTIDE SEQUENCE [LARGE SCALE GENOMIC DNA]</scope>
    <source>
        <strain evidence="2 3">M1531</strain>
    </source>
</reference>
<dbReference type="AlphaFoldDB" id="A0A7Y0LBM3"/>
<accession>A0A7Y0LBM3</accession>